<name>A0ABS3JT55_9BACT</name>
<evidence type="ECO:0000313" key="3">
    <source>
        <dbReference type="Proteomes" id="UP000664628"/>
    </source>
</evidence>
<sequence length="138" mass="15298">MSPAPPCPVCQSTRLSIRRKVVPLPDPLPLDGWLAVGIPLEDILGIRCQHCQYTWSRVQPSPQSGRPKPWQAELDEAIKKEDWEEVEHLLLTHTPALGAPSDPLPATQQRVIMSTSLILVMLALAAVLGWIISVAWWA</sequence>
<keyword evidence="1" id="KW-1133">Transmembrane helix</keyword>
<keyword evidence="3" id="KW-1185">Reference proteome</keyword>
<accession>A0ABS3JT55</accession>
<protein>
    <submittedName>
        <fullName evidence="2">Uncharacterized protein</fullName>
    </submittedName>
</protein>
<comment type="caution">
    <text evidence="2">The sequence shown here is derived from an EMBL/GenBank/DDBJ whole genome shotgun (WGS) entry which is preliminary data.</text>
</comment>
<keyword evidence="1" id="KW-0472">Membrane</keyword>
<feature type="transmembrane region" description="Helical" evidence="1">
    <location>
        <begin position="117"/>
        <end position="137"/>
    </location>
</feature>
<organism evidence="2 3">
    <name type="scientific">Fibrella forsythiae</name>
    <dbReference type="NCBI Taxonomy" id="2817061"/>
    <lineage>
        <taxon>Bacteria</taxon>
        <taxon>Pseudomonadati</taxon>
        <taxon>Bacteroidota</taxon>
        <taxon>Cytophagia</taxon>
        <taxon>Cytophagales</taxon>
        <taxon>Spirosomataceae</taxon>
        <taxon>Fibrella</taxon>
    </lineage>
</organism>
<keyword evidence="1" id="KW-0812">Transmembrane</keyword>
<proteinExistence type="predicted"/>
<dbReference type="RefSeq" id="WP_207333134.1">
    <property type="nucleotide sequence ID" value="NZ_JAFMYW010000023.1"/>
</dbReference>
<evidence type="ECO:0000313" key="2">
    <source>
        <dbReference type="EMBL" id="MBO0953182.1"/>
    </source>
</evidence>
<evidence type="ECO:0000256" key="1">
    <source>
        <dbReference type="SAM" id="Phobius"/>
    </source>
</evidence>
<dbReference type="EMBL" id="JAFMYW010000023">
    <property type="protein sequence ID" value="MBO0953182.1"/>
    <property type="molecule type" value="Genomic_DNA"/>
</dbReference>
<dbReference type="Proteomes" id="UP000664628">
    <property type="component" value="Unassembled WGS sequence"/>
</dbReference>
<reference evidence="2 3" key="1">
    <citation type="submission" date="2021-03" db="EMBL/GenBank/DDBJ databases">
        <title>Fibrella sp. HMF5405 genome sequencing and assembly.</title>
        <authorList>
            <person name="Kang H."/>
            <person name="Kim H."/>
            <person name="Bae S."/>
            <person name="Joh K."/>
        </authorList>
    </citation>
    <scope>NUCLEOTIDE SEQUENCE [LARGE SCALE GENOMIC DNA]</scope>
    <source>
        <strain evidence="2 3">HMF5405</strain>
    </source>
</reference>
<gene>
    <name evidence="2" type="ORF">J2I46_31710</name>
</gene>